<dbReference type="Gene3D" id="1.10.8.60">
    <property type="match status" value="1"/>
</dbReference>
<dbReference type="Gene3D" id="1.10.10.60">
    <property type="entry name" value="Homeodomain-like"/>
    <property type="match status" value="1"/>
</dbReference>
<dbReference type="PROSITE" id="PS00675">
    <property type="entry name" value="SIGMA54_INTERACT_1"/>
    <property type="match status" value="1"/>
</dbReference>
<keyword evidence="2" id="KW-0058">Aromatic hydrocarbons catabolism</keyword>
<dbReference type="SUPFAM" id="SSF55785">
    <property type="entry name" value="PYP-like sensor domain (PAS domain)"/>
    <property type="match status" value="1"/>
</dbReference>
<feature type="domain" description="Sigma-54 factor interaction" evidence="5">
    <location>
        <begin position="208"/>
        <end position="438"/>
    </location>
</feature>
<dbReference type="InterPro" id="IPR058031">
    <property type="entry name" value="AAA_lid_NorR"/>
</dbReference>
<gene>
    <name evidence="8" type="ORF">J2Z44_002392</name>
</gene>
<dbReference type="InterPro" id="IPR027417">
    <property type="entry name" value="P-loop_NTPase"/>
</dbReference>
<dbReference type="NCBIfam" id="TIGR00229">
    <property type="entry name" value="sensory_box"/>
    <property type="match status" value="1"/>
</dbReference>
<dbReference type="RefSeq" id="WP_209649592.1">
    <property type="nucleotide sequence ID" value="NZ_JAGGLL010000017.1"/>
</dbReference>
<dbReference type="Gene3D" id="3.30.450.20">
    <property type="entry name" value="PAS domain"/>
    <property type="match status" value="1"/>
</dbReference>
<dbReference type="Gene3D" id="3.30.70.260">
    <property type="match status" value="1"/>
</dbReference>
<dbReference type="InterPro" id="IPR002078">
    <property type="entry name" value="Sigma_54_int"/>
</dbReference>
<evidence type="ECO:0000313" key="8">
    <source>
        <dbReference type="EMBL" id="MBP2022571.1"/>
    </source>
</evidence>
<dbReference type="Pfam" id="PF18024">
    <property type="entry name" value="HTH_50"/>
    <property type="match status" value="1"/>
</dbReference>
<dbReference type="InterPro" id="IPR025943">
    <property type="entry name" value="Sigma_54_int_dom_ATP-bd_2"/>
</dbReference>
<dbReference type="Proteomes" id="UP001519308">
    <property type="component" value="Unassembled WGS sequence"/>
</dbReference>
<dbReference type="SUPFAM" id="SSF46689">
    <property type="entry name" value="Homeodomain-like"/>
    <property type="match status" value="1"/>
</dbReference>
<organism evidence="8 9">
    <name type="scientific">Clostridium punense</name>
    <dbReference type="NCBI Taxonomy" id="1054297"/>
    <lineage>
        <taxon>Bacteria</taxon>
        <taxon>Bacillati</taxon>
        <taxon>Bacillota</taxon>
        <taxon>Clostridia</taxon>
        <taxon>Eubacteriales</taxon>
        <taxon>Clostridiaceae</taxon>
        <taxon>Clostridium</taxon>
    </lineage>
</organism>
<evidence type="ECO:0000256" key="4">
    <source>
        <dbReference type="ARBA" id="ARBA00029500"/>
    </source>
</evidence>
<dbReference type="SMART" id="SM00091">
    <property type="entry name" value="PAS"/>
    <property type="match status" value="1"/>
</dbReference>
<dbReference type="Pfam" id="PF00158">
    <property type="entry name" value="Sigma54_activat"/>
    <property type="match status" value="1"/>
</dbReference>
<dbReference type="PROSITE" id="PS00676">
    <property type="entry name" value="SIGMA54_INTERACT_2"/>
    <property type="match status" value="1"/>
</dbReference>
<evidence type="ECO:0000256" key="2">
    <source>
        <dbReference type="ARBA" id="ARBA00022797"/>
    </source>
</evidence>
<dbReference type="Gene3D" id="3.40.50.300">
    <property type="entry name" value="P-loop containing nucleotide triphosphate hydrolases"/>
    <property type="match status" value="1"/>
</dbReference>
<dbReference type="InterPro" id="IPR009057">
    <property type="entry name" value="Homeodomain-like_sf"/>
</dbReference>
<evidence type="ECO:0000313" key="9">
    <source>
        <dbReference type="Proteomes" id="UP001519308"/>
    </source>
</evidence>
<dbReference type="InterPro" id="IPR003593">
    <property type="entry name" value="AAA+_ATPase"/>
</dbReference>
<dbReference type="Pfam" id="PF13426">
    <property type="entry name" value="PAS_9"/>
    <property type="match status" value="1"/>
</dbReference>
<keyword evidence="9" id="KW-1185">Reference proteome</keyword>
<evidence type="ECO:0000259" key="7">
    <source>
        <dbReference type="PROSITE" id="PS51671"/>
    </source>
</evidence>
<dbReference type="CDD" id="cd00009">
    <property type="entry name" value="AAA"/>
    <property type="match status" value="1"/>
</dbReference>
<feature type="domain" description="PAS" evidence="6">
    <location>
        <begin position="81"/>
        <end position="136"/>
    </location>
</feature>
<dbReference type="EMBL" id="JAGGLL010000017">
    <property type="protein sequence ID" value="MBP2022571.1"/>
    <property type="molecule type" value="Genomic_DNA"/>
</dbReference>
<dbReference type="SMART" id="SM00382">
    <property type="entry name" value="AAA"/>
    <property type="match status" value="1"/>
</dbReference>
<reference evidence="8 9" key="1">
    <citation type="submission" date="2021-03" db="EMBL/GenBank/DDBJ databases">
        <title>Genomic Encyclopedia of Type Strains, Phase IV (KMG-IV): sequencing the most valuable type-strain genomes for metagenomic binning, comparative biology and taxonomic classification.</title>
        <authorList>
            <person name="Goeker M."/>
        </authorList>
    </citation>
    <scope>NUCLEOTIDE SEQUENCE [LARGE SCALE GENOMIC DNA]</scope>
    <source>
        <strain evidence="8 9">DSM 28650</strain>
    </source>
</reference>
<evidence type="ECO:0000259" key="5">
    <source>
        <dbReference type="PROSITE" id="PS50045"/>
    </source>
</evidence>
<evidence type="ECO:0000256" key="3">
    <source>
        <dbReference type="ARBA" id="ARBA00022840"/>
    </source>
</evidence>
<dbReference type="SUPFAM" id="SSF52540">
    <property type="entry name" value="P-loop containing nucleoside triphosphate hydrolases"/>
    <property type="match status" value="1"/>
</dbReference>
<proteinExistence type="predicted"/>
<dbReference type="PANTHER" id="PTHR32071:SF57">
    <property type="entry name" value="C4-DICARBOXYLATE TRANSPORT TRANSCRIPTIONAL REGULATORY PROTEIN DCTD"/>
    <property type="match status" value="1"/>
</dbReference>
<dbReference type="InterPro" id="IPR035965">
    <property type="entry name" value="PAS-like_dom_sf"/>
</dbReference>
<name>A0ABS4K448_9CLOT</name>
<dbReference type="PROSITE" id="PS51671">
    <property type="entry name" value="ACT"/>
    <property type="match status" value="1"/>
</dbReference>
<dbReference type="InterPro" id="IPR002912">
    <property type="entry name" value="ACT_dom"/>
</dbReference>
<dbReference type="PROSITE" id="PS50112">
    <property type="entry name" value="PAS"/>
    <property type="match status" value="1"/>
</dbReference>
<comment type="caution">
    <text evidence="8">The sequence shown here is derived from an EMBL/GenBank/DDBJ whole genome shotgun (WGS) entry which is preliminary data.</text>
</comment>
<sequence>MKRYIRFEIITEDKIGITLKILEKIYKANISLTSVEVFPTKICVKIEDIHKWKKDELIKEFYTLEEVIQVEEAELLYYEKNERKLLAVLDSVDDGIIAVNREGKVEIFNRYCEEIFGYKKESVVGNDITTLIKEDDLIHVIKNGKSYKNIEVTVKNLEEEKHYMVSGMAIKDDDGNSLGGICSLRDVNKAIEMVKVISSTEEGAFKEVIGNSRAINKVKNLATTVAKISSTVLIRGESGTGKELFAKAIHNLSNRRDNPFVAINCAALPDNLIESELFGYEKGSFTGALSNGKDGLFKQANNGTIFLDEIGELSLPLQAKLLRVLQEGVIRKIGSNKEERINIRVIAATNRNLEEMIKGKVFREDLYYRLNVIPLYIPALRERVEDIPILVMHFIEKLNHTLNKNIKGAEMEFINKLIEYPWQGNIRELQNVMERAMILCEGDTLVIENIIFDISNLSVFENTEISKSEPLKVIVERTEINEIKNALKNNRSIRSAAKALGISHTALMNKIKKYRI</sequence>
<dbReference type="InterPro" id="IPR000014">
    <property type="entry name" value="PAS"/>
</dbReference>
<evidence type="ECO:0000259" key="6">
    <source>
        <dbReference type="PROSITE" id="PS50112"/>
    </source>
</evidence>
<keyword evidence="3" id="KW-0067">ATP-binding</keyword>
<dbReference type="CDD" id="cd00130">
    <property type="entry name" value="PAS"/>
    <property type="match status" value="1"/>
</dbReference>
<keyword evidence="1" id="KW-0547">Nucleotide-binding</keyword>
<dbReference type="PROSITE" id="PS50045">
    <property type="entry name" value="SIGMA54_INTERACT_4"/>
    <property type="match status" value="1"/>
</dbReference>
<accession>A0ABS4K448</accession>
<feature type="domain" description="ACT" evidence="7">
    <location>
        <begin position="6"/>
        <end position="78"/>
    </location>
</feature>
<dbReference type="InterPro" id="IPR030828">
    <property type="entry name" value="HTH_TyrR"/>
</dbReference>
<protein>
    <recommendedName>
        <fullName evidence="4">HTH-type transcriptional regulatory protein TyrR</fullName>
    </recommendedName>
</protein>
<dbReference type="PANTHER" id="PTHR32071">
    <property type="entry name" value="TRANSCRIPTIONAL REGULATORY PROTEIN"/>
    <property type="match status" value="1"/>
</dbReference>
<dbReference type="InterPro" id="IPR025662">
    <property type="entry name" value="Sigma_54_int_dom_ATP-bd_1"/>
</dbReference>
<evidence type="ECO:0000256" key="1">
    <source>
        <dbReference type="ARBA" id="ARBA00022741"/>
    </source>
</evidence>
<dbReference type="Pfam" id="PF25601">
    <property type="entry name" value="AAA_lid_14"/>
    <property type="match status" value="1"/>
</dbReference>